<reference evidence="1 2" key="1">
    <citation type="journal article" date="2012" name="Stand. Genomic Sci.">
        <title>Complete genome sequence of Terriglobus saanensis type strain SP1PR4(T), an Acidobacteria from tundra soil.</title>
        <authorList>
            <person name="Rawat S.R."/>
            <person name="Mannisto M.K."/>
            <person name="Starovoytov V."/>
            <person name="Goodwin L."/>
            <person name="Nolan M."/>
            <person name="Hauser L."/>
            <person name="Land M."/>
            <person name="Davenport K.W."/>
            <person name="Woyke T."/>
            <person name="Haggblom M.M."/>
        </authorList>
    </citation>
    <scope>NUCLEOTIDE SEQUENCE</scope>
    <source>
        <strain evidence="2">ATCC BAA-1853 / DSM 23119 / SP1PR4</strain>
    </source>
</reference>
<keyword evidence="2" id="KW-1185">Reference proteome</keyword>
<dbReference type="HOGENOM" id="CLU_2756466_0_0_0"/>
<dbReference type="KEGG" id="tsa:AciPR4_1603"/>
<proteinExistence type="predicted"/>
<evidence type="ECO:0000313" key="2">
    <source>
        <dbReference type="Proteomes" id="UP000006844"/>
    </source>
</evidence>
<sequence length="70" mass="7970">MVPKWGILMVLLRQSLKNGTKNFLWLFAKTHRALRFPKSALTTGTKRLISRHALARKHVLEAHSHVAIAT</sequence>
<dbReference type="Proteomes" id="UP000006844">
    <property type="component" value="Chromosome"/>
</dbReference>
<name>E8V2K2_TERSS</name>
<gene>
    <name evidence="1" type="ordered locus">AciPR4_1603</name>
</gene>
<dbReference type="AlphaFoldDB" id="E8V2K2"/>
<accession>E8V2K2</accession>
<protein>
    <submittedName>
        <fullName evidence="1">Uncharacterized protein</fullName>
    </submittedName>
</protein>
<evidence type="ECO:0000313" key="1">
    <source>
        <dbReference type="EMBL" id="ADV82420.1"/>
    </source>
</evidence>
<organism evidence="1 2">
    <name type="scientific">Terriglobus saanensis (strain ATCC BAA-1853 / DSM 23119 / SP1PR4)</name>
    <dbReference type="NCBI Taxonomy" id="401053"/>
    <lineage>
        <taxon>Bacteria</taxon>
        <taxon>Pseudomonadati</taxon>
        <taxon>Acidobacteriota</taxon>
        <taxon>Terriglobia</taxon>
        <taxon>Terriglobales</taxon>
        <taxon>Acidobacteriaceae</taxon>
        <taxon>Terriglobus</taxon>
    </lineage>
</organism>
<dbReference type="EMBL" id="CP002467">
    <property type="protein sequence ID" value="ADV82420.1"/>
    <property type="molecule type" value="Genomic_DNA"/>
</dbReference>